<organism evidence="6 7">
    <name type="scientific">Poecile atricapillus</name>
    <name type="common">Black-capped chickadee</name>
    <name type="synonym">Parus atricapillus</name>
    <dbReference type="NCBI Taxonomy" id="48891"/>
    <lineage>
        <taxon>Eukaryota</taxon>
        <taxon>Metazoa</taxon>
        <taxon>Chordata</taxon>
        <taxon>Craniata</taxon>
        <taxon>Vertebrata</taxon>
        <taxon>Euteleostomi</taxon>
        <taxon>Archelosauria</taxon>
        <taxon>Archosauria</taxon>
        <taxon>Dinosauria</taxon>
        <taxon>Saurischia</taxon>
        <taxon>Theropoda</taxon>
        <taxon>Coelurosauria</taxon>
        <taxon>Aves</taxon>
        <taxon>Neognathae</taxon>
        <taxon>Neoaves</taxon>
        <taxon>Telluraves</taxon>
        <taxon>Australaves</taxon>
        <taxon>Passeriformes</taxon>
        <taxon>Paridae</taxon>
        <taxon>Poecile</taxon>
    </lineage>
</organism>
<evidence type="ECO:0000313" key="7">
    <source>
        <dbReference type="Proteomes" id="UP000540071"/>
    </source>
</evidence>
<evidence type="ECO:0000256" key="4">
    <source>
        <dbReference type="PROSITE-ProRule" id="PRU00192"/>
    </source>
</evidence>
<dbReference type="FunFam" id="2.30.30.40:FF:000100">
    <property type="entry name" value="SH3 domain-containing YSC84-like protein 1"/>
    <property type="match status" value="1"/>
</dbReference>
<evidence type="ECO:0000256" key="2">
    <source>
        <dbReference type="ARBA" id="ARBA00019109"/>
    </source>
</evidence>
<accession>A0A7K7QVH1</accession>
<reference evidence="6 7" key="1">
    <citation type="submission" date="2019-09" db="EMBL/GenBank/DDBJ databases">
        <title>Bird 10,000 Genomes (B10K) Project - Family phase.</title>
        <authorList>
            <person name="Zhang G."/>
        </authorList>
    </citation>
    <scope>NUCLEOTIDE SEQUENCE [LARGE SCALE GENOMIC DNA]</scope>
    <source>
        <strain evidence="6">OUT-0023</strain>
        <tissue evidence="6">Blood</tissue>
    </source>
</reference>
<evidence type="ECO:0000259" key="5">
    <source>
        <dbReference type="PROSITE" id="PS50002"/>
    </source>
</evidence>
<dbReference type="SUPFAM" id="SSF50044">
    <property type="entry name" value="SH3-domain"/>
    <property type="match status" value="1"/>
</dbReference>
<dbReference type="SMART" id="SM00326">
    <property type="entry name" value="SH3"/>
    <property type="match status" value="1"/>
</dbReference>
<dbReference type="Pfam" id="PF00018">
    <property type="entry name" value="SH3_1"/>
    <property type="match status" value="1"/>
</dbReference>
<feature type="domain" description="SH3" evidence="5">
    <location>
        <begin position="277"/>
        <end position="336"/>
    </location>
</feature>
<feature type="non-terminal residue" evidence="6">
    <location>
        <position position="1"/>
    </location>
</feature>
<evidence type="ECO:0000313" key="6">
    <source>
        <dbReference type="EMBL" id="NWZ83907.1"/>
    </source>
</evidence>
<dbReference type="PROSITE" id="PS50002">
    <property type="entry name" value="SH3"/>
    <property type="match status" value="1"/>
</dbReference>
<sequence length="336" mass="36119">VNNPIPSNLKSEAKKAAKILREFTEITSRNGPDKIIPPHVIAKAKGLAVLSVIKAGFLVTARGGSGIVLARLPNGTWSAPSAIGIAGLGGGFEIGIEVSDLVIILNHERAVEAFAKGGNLTLGGNLTVAIGPLGRNLEGDVALRSSAAVYTYCKSRGLFAGVSLEGTCLIERKETNRKFYGQDIRASAILLGDVPVPAQADDLYETLASFTEVYENEEQKNNAGKSVREQRRVCALLFPVPELFLVSVNDVYVGLYAHIDYFSVFFTLFYFSDNSSSDPVEVTALYSFEGQQPGDLTFKAGDKITVTTKTNSQFDWWEGRIGGKTGIFPANYVAIS</sequence>
<dbReference type="GO" id="GO:1900027">
    <property type="term" value="P:regulation of ruffle assembly"/>
    <property type="evidence" value="ECO:0007669"/>
    <property type="project" value="TreeGrafter"/>
</dbReference>
<evidence type="ECO:0000256" key="3">
    <source>
        <dbReference type="ARBA" id="ARBA00022443"/>
    </source>
</evidence>
<dbReference type="InterPro" id="IPR051702">
    <property type="entry name" value="SH3_domain_YSC84-like"/>
</dbReference>
<dbReference type="CDD" id="cd11841">
    <property type="entry name" value="SH3_SH3YL1_like"/>
    <property type="match status" value="1"/>
</dbReference>
<protein>
    <recommendedName>
        <fullName evidence="2">SH3 domain-containing YSC84-like protein 1</fullName>
    </recommendedName>
</protein>
<dbReference type="Proteomes" id="UP000540071">
    <property type="component" value="Unassembled WGS sequence"/>
</dbReference>
<gene>
    <name evidence="6" type="primary">Sh3yl1</name>
    <name evidence="6" type="ORF">POEATR_R10377</name>
</gene>
<dbReference type="CDD" id="cd11525">
    <property type="entry name" value="SYLF_SH3YL1_like"/>
    <property type="match status" value="1"/>
</dbReference>
<keyword evidence="3 4" id="KW-0728">SH3 domain</keyword>
<proteinExistence type="inferred from homology"/>
<name>A0A7K7QVH1_POEAT</name>
<evidence type="ECO:0000256" key="1">
    <source>
        <dbReference type="ARBA" id="ARBA00007761"/>
    </source>
</evidence>
<dbReference type="InterPro" id="IPR007461">
    <property type="entry name" value="Ysc84_actin-binding"/>
</dbReference>
<dbReference type="PANTHER" id="PTHR15629:SF2">
    <property type="entry name" value="SH3 DOMAIN-CONTAINING YSC84-LIKE PROTEIN 1"/>
    <property type="match status" value="1"/>
</dbReference>
<dbReference type="EMBL" id="VZSS01000072">
    <property type="protein sequence ID" value="NWZ83907.1"/>
    <property type="molecule type" value="Genomic_DNA"/>
</dbReference>
<dbReference type="InterPro" id="IPR001452">
    <property type="entry name" value="SH3_domain"/>
</dbReference>
<comment type="similarity">
    <text evidence="1">Belongs to the SH3YL1 family.</text>
</comment>
<dbReference type="GO" id="GO:0035091">
    <property type="term" value="F:phosphatidylinositol binding"/>
    <property type="evidence" value="ECO:0007669"/>
    <property type="project" value="TreeGrafter"/>
</dbReference>
<dbReference type="Pfam" id="PF04366">
    <property type="entry name" value="Ysc84"/>
    <property type="match status" value="1"/>
</dbReference>
<comment type="caution">
    <text evidence="6">The sequence shown here is derived from an EMBL/GenBank/DDBJ whole genome shotgun (WGS) entry which is preliminary data.</text>
</comment>
<dbReference type="InterPro" id="IPR033643">
    <property type="entry name" value="SYLF_SH3YL1-like"/>
</dbReference>
<dbReference type="PRINTS" id="PR00452">
    <property type="entry name" value="SH3DOMAIN"/>
</dbReference>
<dbReference type="GO" id="GO:0032587">
    <property type="term" value="C:ruffle membrane"/>
    <property type="evidence" value="ECO:0007669"/>
    <property type="project" value="TreeGrafter"/>
</dbReference>
<feature type="non-terminal residue" evidence="6">
    <location>
        <position position="336"/>
    </location>
</feature>
<dbReference type="InterPro" id="IPR036028">
    <property type="entry name" value="SH3-like_dom_sf"/>
</dbReference>
<keyword evidence="7" id="KW-1185">Reference proteome</keyword>
<dbReference type="PANTHER" id="PTHR15629">
    <property type="entry name" value="SH3YL1 PROTEIN"/>
    <property type="match status" value="1"/>
</dbReference>
<dbReference type="Gene3D" id="2.30.30.40">
    <property type="entry name" value="SH3 Domains"/>
    <property type="match status" value="1"/>
</dbReference>
<dbReference type="AlphaFoldDB" id="A0A7K7QVH1"/>
<dbReference type="InterPro" id="IPR035511">
    <property type="entry name" value="SH3YL1_SH3"/>
</dbReference>